<dbReference type="InterPro" id="IPR007219">
    <property type="entry name" value="XnlR_reg_dom"/>
</dbReference>
<feature type="transmembrane region" description="Helical" evidence="5">
    <location>
        <begin position="96"/>
        <end position="116"/>
    </location>
</feature>
<evidence type="ECO:0000256" key="1">
    <source>
        <dbReference type="ARBA" id="ARBA00004123"/>
    </source>
</evidence>
<protein>
    <recommendedName>
        <fullName evidence="6">Xylanolytic transcriptional activator regulatory domain-containing protein</fullName>
    </recommendedName>
</protein>
<dbReference type="GO" id="GO:0003677">
    <property type="term" value="F:DNA binding"/>
    <property type="evidence" value="ECO:0007669"/>
    <property type="project" value="UniProtKB-KW"/>
</dbReference>
<dbReference type="EMBL" id="JADGKB010000042">
    <property type="protein sequence ID" value="KAJ3257080.1"/>
    <property type="molecule type" value="Genomic_DNA"/>
</dbReference>
<evidence type="ECO:0000313" key="7">
    <source>
        <dbReference type="EMBL" id="KAJ3257080.1"/>
    </source>
</evidence>
<evidence type="ECO:0000313" key="8">
    <source>
        <dbReference type="Proteomes" id="UP001210925"/>
    </source>
</evidence>
<dbReference type="Pfam" id="PF04082">
    <property type="entry name" value="Fungal_trans"/>
    <property type="match status" value="1"/>
</dbReference>
<evidence type="ECO:0000259" key="6">
    <source>
        <dbReference type="Pfam" id="PF04082"/>
    </source>
</evidence>
<keyword evidence="2" id="KW-0479">Metal-binding</keyword>
<keyword evidence="5" id="KW-0812">Transmembrane</keyword>
<dbReference type="PANTHER" id="PTHR46910">
    <property type="entry name" value="TRANSCRIPTION FACTOR PDR1"/>
    <property type="match status" value="1"/>
</dbReference>
<accession>A0AAD5UK48</accession>
<dbReference type="GO" id="GO:0008270">
    <property type="term" value="F:zinc ion binding"/>
    <property type="evidence" value="ECO:0007669"/>
    <property type="project" value="InterPro"/>
</dbReference>
<sequence length="482" mass="57090">MKCTYSFSKTEQRDIENWDARIRNLESLLIVPNRTWRQEQPPQEVIYTSPQIEDYLFNQDHDELLQLAFDKIDQYYYFVSEDFLRFSAKQFWPLRFIFYSAGAMFTTNIPFGITRIDMANFYLDKALSFPFINEPTVLSVLTVSLSVLAVFRLQRPGGHDYLQLAINLARTVGINSEVEIAKLTPFDYERENYRRIWWFIYWMYSLSRRQNEDIIQESDLKCFLPAHLTFHSKRDQYGLEIMSSPEWFTASIPNLNLQAYRILLARIQVKINKFVHELLKKELNSALYVYGSIIGSLKEWYTVYQPIASKSKADIRANRNQDWMVLFNELQYHHLYILAMFPLLLQDVIHRKKIQKKFYYKQGLEIALNNANSLLLIIQFNPELKHINTYIANMILEPAIFLLISSKINPKKETQQALNIHLKILELHGKALQREPLFLEMILYLTELSLENIAILFGEFRANDSHLTLQRPINLDFHKLKI</sequence>
<evidence type="ECO:0000256" key="3">
    <source>
        <dbReference type="ARBA" id="ARBA00023125"/>
    </source>
</evidence>
<gene>
    <name evidence="7" type="ORF">HK103_004908</name>
</gene>
<keyword evidence="4" id="KW-0539">Nucleus</keyword>
<dbReference type="PANTHER" id="PTHR46910:SF3">
    <property type="entry name" value="HALOTOLERANCE PROTEIN 9-RELATED"/>
    <property type="match status" value="1"/>
</dbReference>
<proteinExistence type="predicted"/>
<comment type="subcellular location">
    <subcellularLocation>
        <location evidence="1">Nucleus</location>
    </subcellularLocation>
</comment>
<reference evidence="7" key="1">
    <citation type="submission" date="2020-05" db="EMBL/GenBank/DDBJ databases">
        <title>Phylogenomic resolution of chytrid fungi.</title>
        <authorList>
            <person name="Stajich J.E."/>
            <person name="Amses K."/>
            <person name="Simmons R."/>
            <person name="Seto K."/>
            <person name="Myers J."/>
            <person name="Bonds A."/>
            <person name="Quandt C.A."/>
            <person name="Barry K."/>
            <person name="Liu P."/>
            <person name="Grigoriev I."/>
            <person name="Longcore J.E."/>
            <person name="James T.Y."/>
        </authorList>
    </citation>
    <scope>NUCLEOTIDE SEQUENCE</scope>
    <source>
        <strain evidence="7">PLAUS21</strain>
    </source>
</reference>
<keyword evidence="5" id="KW-1133">Transmembrane helix</keyword>
<evidence type="ECO:0000256" key="5">
    <source>
        <dbReference type="SAM" id="Phobius"/>
    </source>
</evidence>
<dbReference type="GO" id="GO:0005634">
    <property type="term" value="C:nucleus"/>
    <property type="evidence" value="ECO:0007669"/>
    <property type="project" value="UniProtKB-SubCell"/>
</dbReference>
<evidence type="ECO:0000256" key="4">
    <source>
        <dbReference type="ARBA" id="ARBA00023242"/>
    </source>
</evidence>
<feature type="domain" description="Xylanolytic transcriptional activator regulatory" evidence="6">
    <location>
        <begin position="138"/>
        <end position="296"/>
    </location>
</feature>
<comment type="caution">
    <text evidence="7">The sequence shown here is derived from an EMBL/GenBank/DDBJ whole genome shotgun (WGS) entry which is preliminary data.</text>
</comment>
<dbReference type="GO" id="GO:0003700">
    <property type="term" value="F:DNA-binding transcription factor activity"/>
    <property type="evidence" value="ECO:0007669"/>
    <property type="project" value="InterPro"/>
</dbReference>
<dbReference type="Proteomes" id="UP001210925">
    <property type="component" value="Unassembled WGS sequence"/>
</dbReference>
<dbReference type="CDD" id="cd12148">
    <property type="entry name" value="fungal_TF_MHR"/>
    <property type="match status" value="1"/>
</dbReference>
<keyword evidence="8" id="KW-1185">Reference proteome</keyword>
<dbReference type="GO" id="GO:0006351">
    <property type="term" value="P:DNA-templated transcription"/>
    <property type="evidence" value="ECO:0007669"/>
    <property type="project" value="InterPro"/>
</dbReference>
<keyword evidence="5" id="KW-0472">Membrane</keyword>
<keyword evidence="3" id="KW-0238">DNA-binding</keyword>
<evidence type="ECO:0000256" key="2">
    <source>
        <dbReference type="ARBA" id="ARBA00022723"/>
    </source>
</evidence>
<name>A0AAD5UK48_9FUNG</name>
<dbReference type="AlphaFoldDB" id="A0AAD5UK48"/>
<organism evidence="7 8">
    <name type="scientific">Boothiomyces macroporosus</name>
    <dbReference type="NCBI Taxonomy" id="261099"/>
    <lineage>
        <taxon>Eukaryota</taxon>
        <taxon>Fungi</taxon>
        <taxon>Fungi incertae sedis</taxon>
        <taxon>Chytridiomycota</taxon>
        <taxon>Chytridiomycota incertae sedis</taxon>
        <taxon>Chytridiomycetes</taxon>
        <taxon>Rhizophydiales</taxon>
        <taxon>Terramycetaceae</taxon>
        <taxon>Boothiomyces</taxon>
    </lineage>
</organism>
<dbReference type="InterPro" id="IPR050987">
    <property type="entry name" value="AtrR-like"/>
</dbReference>